<reference evidence="2" key="2">
    <citation type="submission" date="2025-09" db="UniProtKB">
        <authorList>
            <consortium name="Ensembl"/>
        </authorList>
    </citation>
    <scope>IDENTIFICATION</scope>
</reference>
<feature type="compositionally biased region" description="Basic and acidic residues" evidence="1">
    <location>
        <begin position="62"/>
        <end position="74"/>
    </location>
</feature>
<dbReference type="Gene3D" id="1.20.5.190">
    <property type="match status" value="1"/>
</dbReference>
<organism evidence="2 3">
    <name type="scientific">Malurus cyaneus samueli</name>
    <dbReference type="NCBI Taxonomy" id="2593467"/>
    <lineage>
        <taxon>Eukaryota</taxon>
        <taxon>Metazoa</taxon>
        <taxon>Chordata</taxon>
        <taxon>Craniata</taxon>
        <taxon>Vertebrata</taxon>
        <taxon>Euteleostomi</taxon>
        <taxon>Archelosauria</taxon>
        <taxon>Archosauria</taxon>
        <taxon>Dinosauria</taxon>
        <taxon>Saurischia</taxon>
        <taxon>Theropoda</taxon>
        <taxon>Coelurosauria</taxon>
        <taxon>Aves</taxon>
        <taxon>Neognathae</taxon>
        <taxon>Neoaves</taxon>
        <taxon>Telluraves</taxon>
        <taxon>Australaves</taxon>
        <taxon>Passeriformes</taxon>
        <taxon>Meliphagoidea</taxon>
        <taxon>Maluridae</taxon>
        <taxon>Malurus</taxon>
    </lineage>
</organism>
<dbReference type="CDD" id="cd23767">
    <property type="entry name" value="IQCD"/>
    <property type="match status" value="1"/>
</dbReference>
<dbReference type="Ensembl" id="ENSMCST00000006162.1">
    <property type="protein sequence ID" value="ENSMCSP00000006019.1"/>
    <property type="gene ID" value="ENSMCSG00000004364.1"/>
</dbReference>
<evidence type="ECO:0000256" key="1">
    <source>
        <dbReference type="SAM" id="MobiDB-lite"/>
    </source>
</evidence>
<protein>
    <submittedName>
        <fullName evidence="2">Neurogranin</fullName>
    </submittedName>
</protein>
<name>A0A8C5X2M9_9PASS</name>
<sequence>AGGASQCFTPPTAAGTGSSNEGACTKLDEDILDIPLDDPDANAAAAKIQASFRGHMTRKKIKGGEIDRKTKDAECANSTRGGDLRNGD</sequence>
<keyword evidence="3" id="KW-1185">Reference proteome</keyword>
<dbReference type="SMART" id="SM00015">
    <property type="entry name" value="IQ"/>
    <property type="match status" value="1"/>
</dbReference>
<proteinExistence type="predicted"/>
<accession>A0A8C5X2M9</accession>
<feature type="region of interest" description="Disordered" evidence="1">
    <location>
        <begin position="59"/>
        <end position="88"/>
    </location>
</feature>
<reference evidence="2" key="1">
    <citation type="submission" date="2025-08" db="UniProtKB">
        <authorList>
            <consortium name="Ensembl"/>
        </authorList>
    </citation>
    <scope>IDENTIFICATION</scope>
</reference>
<dbReference type="InterPro" id="IPR000048">
    <property type="entry name" value="IQ_motif_EF-hand-BS"/>
</dbReference>
<dbReference type="GO" id="GO:0005516">
    <property type="term" value="F:calmodulin binding"/>
    <property type="evidence" value="ECO:0007669"/>
    <property type="project" value="TreeGrafter"/>
</dbReference>
<dbReference type="AlphaFoldDB" id="A0A8C5X2M9"/>
<feature type="region of interest" description="Disordered" evidence="1">
    <location>
        <begin position="1"/>
        <end position="22"/>
    </location>
</feature>
<evidence type="ECO:0000313" key="3">
    <source>
        <dbReference type="Proteomes" id="UP000694560"/>
    </source>
</evidence>
<dbReference type="PANTHER" id="PTHR10699">
    <property type="entry name" value="NEUROMODULIN"/>
    <property type="match status" value="1"/>
</dbReference>
<dbReference type="PROSITE" id="PS50096">
    <property type="entry name" value="IQ"/>
    <property type="match status" value="1"/>
</dbReference>
<dbReference type="PANTHER" id="PTHR10699:SF16">
    <property type="entry name" value="SPERM SURFACE PROTEIN SP17"/>
    <property type="match status" value="1"/>
</dbReference>
<dbReference type="Proteomes" id="UP000694560">
    <property type="component" value="Unplaced"/>
</dbReference>
<dbReference type="Pfam" id="PF00612">
    <property type="entry name" value="IQ"/>
    <property type="match status" value="1"/>
</dbReference>
<evidence type="ECO:0000313" key="2">
    <source>
        <dbReference type="Ensembl" id="ENSMCSP00000006019.1"/>
    </source>
</evidence>
<dbReference type="OrthoDB" id="252964at2759"/>